<dbReference type="AlphaFoldDB" id="A0A6L3MLS7"/>
<gene>
    <name evidence="1" type="ORF">F7R25_37335</name>
</gene>
<feature type="non-terminal residue" evidence="1">
    <location>
        <position position="51"/>
    </location>
</feature>
<comment type="caution">
    <text evidence="1">The sequence shown here is derived from an EMBL/GenBank/DDBJ whole genome shotgun (WGS) entry which is preliminary data.</text>
</comment>
<accession>A0A6L3MLS7</accession>
<evidence type="ECO:0000313" key="2">
    <source>
        <dbReference type="Proteomes" id="UP000473470"/>
    </source>
</evidence>
<proteinExistence type="predicted"/>
<evidence type="ECO:0000313" key="1">
    <source>
        <dbReference type="EMBL" id="KAB0630703.1"/>
    </source>
</evidence>
<sequence length="51" mass="5682">MTDHKTAPLSVADNQHEILMQLEAIIFASEAAVSLARLKEALQNQYSKLEL</sequence>
<name>A0A6L3MLS7_9BURK</name>
<dbReference type="Proteomes" id="UP000473470">
    <property type="component" value="Unassembled WGS sequence"/>
</dbReference>
<protein>
    <submittedName>
        <fullName evidence="1">SMC-Scp complex subunit ScpB</fullName>
    </submittedName>
</protein>
<reference evidence="1 2" key="1">
    <citation type="submission" date="2019-09" db="EMBL/GenBank/DDBJ databases">
        <title>Draft genome sequences of 48 bacterial type strains from the CCUG.</title>
        <authorList>
            <person name="Tunovic T."/>
            <person name="Pineiro-Iglesias B."/>
            <person name="Unosson C."/>
            <person name="Inganas E."/>
            <person name="Ohlen M."/>
            <person name="Cardew S."/>
            <person name="Jensie-Markopoulos S."/>
            <person name="Salva-Serra F."/>
            <person name="Jaen-Luchoro D."/>
            <person name="Karlsson R."/>
            <person name="Svensson-Stadler L."/>
            <person name="Chun J."/>
            <person name="Moore E."/>
        </authorList>
    </citation>
    <scope>NUCLEOTIDE SEQUENCE [LARGE SCALE GENOMIC DNA]</scope>
    <source>
        <strain evidence="1 2">CCUG 65686</strain>
    </source>
</reference>
<dbReference type="EMBL" id="VZOK01000202">
    <property type="protein sequence ID" value="KAB0630703.1"/>
    <property type="molecule type" value="Genomic_DNA"/>
</dbReference>
<organism evidence="1 2">
    <name type="scientific">Burkholderia stagnalis</name>
    <dbReference type="NCBI Taxonomy" id="1503054"/>
    <lineage>
        <taxon>Bacteria</taxon>
        <taxon>Pseudomonadati</taxon>
        <taxon>Pseudomonadota</taxon>
        <taxon>Betaproteobacteria</taxon>
        <taxon>Burkholderiales</taxon>
        <taxon>Burkholderiaceae</taxon>
        <taxon>Burkholderia</taxon>
        <taxon>Burkholderia cepacia complex</taxon>
    </lineage>
</organism>